<dbReference type="RefSeq" id="WP_015312172.1">
    <property type="nucleotide sequence ID" value="NZ_CP016893.1"/>
</dbReference>
<feature type="region of interest" description="Disordered" evidence="4">
    <location>
        <begin position="1"/>
        <end position="21"/>
    </location>
</feature>
<feature type="compositionally biased region" description="Polar residues" evidence="4">
    <location>
        <begin position="1"/>
        <end position="12"/>
    </location>
</feature>
<dbReference type="AlphaFoldDB" id="A0A223HW43"/>
<name>A0A223HW43_THETR</name>
<accession>A0A223HW43</accession>
<gene>
    <name evidence="7" type="ORF">Thert_00505</name>
</gene>
<proteinExistence type="predicted"/>
<keyword evidence="3" id="KW-0732">Signal</keyword>
<feature type="domain" description="DUF6385" evidence="5">
    <location>
        <begin position="210"/>
        <end position="290"/>
    </location>
</feature>
<evidence type="ECO:0000256" key="3">
    <source>
        <dbReference type="ARBA" id="ARBA00022729"/>
    </source>
</evidence>
<evidence type="ECO:0000259" key="6">
    <source>
        <dbReference type="Pfam" id="PF24517"/>
    </source>
</evidence>
<feature type="domain" description="Carbohydrate-binding module family 96" evidence="6">
    <location>
        <begin position="9"/>
        <end position="166"/>
    </location>
</feature>
<dbReference type="GO" id="GO:0005576">
    <property type="term" value="C:extracellular region"/>
    <property type="evidence" value="ECO:0007669"/>
    <property type="project" value="UniProtKB-SubCell"/>
</dbReference>
<protein>
    <recommendedName>
        <fullName evidence="9">DNRLRE domain-containing protein</fullName>
    </recommendedName>
</protein>
<evidence type="ECO:0000256" key="1">
    <source>
        <dbReference type="ARBA" id="ARBA00004613"/>
    </source>
</evidence>
<dbReference type="Pfam" id="PF24517">
    <property type="entry name" value="CBM96"/>
    <property type="match status" value="1"/>
</dbReference>
<dbReference type="NCBIfam" id="NF033679">
    <property type="entry name" value="DNRLRE_dom"/>
    <property type="match status" value="1"/>
</dbReference>
<sequence>MPTIIIQPSSKDTALESGYPTSNRGRDPKLWIGRYYIGSSGKSVYRALIQFDLGILPPDSLIVEAILKLYINYTTNDSIPAYVTPFLIIDEWDENTATWNNAPNIDETVFGSTKAITSEGWYGWNITNIAKRWINGLYANNGVMLKTPEIQNLETKSFYSKDESINVSLRPILQLTYITGTPFTLNDRRFVKTKSFYVSQDEESYTDINDCSSYSKFTYFVYNTSENPVIIKLLISPGDDVWIEDSGEIVLAPGKTATLVPYFFSQYTKLSFKNKEIGKAANITVWFEAQV</sequence>
<evidence type="ECO:0008006" key="9">
    <source>
        <dbReference type="Google" id="ProtNLM"/>
    </source>
</evidence>
<evidence type="ECO:0000313" key="8">
    <source>
        <dbReference type="Proteomes" id="UP000214975"/>
    </source>
</evidence>
<evidence type="ECO:0000256" key="4">
    <source>
        <dbReference type="SAM" id="MobiDB-lite"/>
    </source>
</evidence>
<dbReference type="Proteomes" id="UP000214975">
    <property type="component" value="Chromosome"/>
</dbReference>
<evidence type="ECO:0000256" key="2">
    <source>
        <dbReference type="ARBA" id="ARBA00022525"/>
    </source>
</evidence>
<dbReference type="EMBL" id="CP016893">
    <property type="protein sequence ID" value="AST56699.1"/>
    <property type="molecule type" value="Genomic_DNA"/>
</dbReference>
<evidence type="ECO:0000259" key="5">
    <source>
        <dbReference type="Pfam" id="PF19912"/>
    </source>
</evidence>
<evidence type="ECO:0000313" key="7">
    <source>
        <dbReference type="EMBL" id="AST56699.1"/>
    </source>
</evidence>
<dbReference type="Pfam" id="PF19912">
    <property type="entry name" value="DUF6385"/>
    <property type="match status" value="1"/>
</dbReference>
<organism evidence="7 8">
    <name type="scientific">Thermoanaerobacterium thermosaccharolyticum</name>
    <name type="common">Clostridium thermosaccharolyticum</name>
    <dbReference type="NCBI Taxonomy" id="1517"/>
    <lineage>
        <taxon>Bacteria</taxon>
        <taxon>Bacillati</taxon>
        <taxon>Bacillota</taxon>
        <taxon>Clostridia</taxon>
        <taxon>Thermoanaerobacterales</taxon>
        <taxon>Thermoanaerobacteraceae</taxon>
        <taxon>Thermoanaerobacterium</taxon>
    </lineage>
</organism>
<reference evidence="7 8" key="1">
    <citation type="submission" date="2016-08" db="EMBL/GenBank/DDBJ databases">
        <title>A novel genetic cassette of butanologenic Thermoanaerobacterium thermosaccharolyticum that directly convert cellulose to butanol.</title>
        <authorList>
            <person name="Li T."/>
            <person name="He J."/>
        </authorList>
    </citation>
    <scope>NUCLEOTIDE SEQUENCE [LARGE SCALE GENOMIC DNA]</scope>
    <source>
        <strain evidence="7 8">TG57</strain>
    </source>
</reference>
<comment type="subcellular location">
    <subcellularLocation>
        <location evidence="1">Secreted</location>
    </subcellularLocation>
</comment>
<dbReference type="InterPro" id="IPR045965">
    <property type="entry name" value="DUF6385"/>
</dbReference>
<dbReference type="InterPro" id="IPR055372">
    <property type="entry name" value="CBM96"/>
</dbReference>
<keyword evidence="2" id="KW-0964">Secreted</keyword>